<accession>A0A2I1HX78</accession>
<organism evidence="1 2">
    <name type="scientific">Rhizophagus irregularis</name>
    <dbReference type="NCBI Taxonomy" id="588596"/>
    <lineage>
        <taxon>Eukaryota</taxon>
        <taxon>Fungi</taxon>
        <taxon>Fungi incertae sedis</taxon>
        <taxon>Mucoromycota</taxon>
        <taxon>Glomeromycotina</taxon>
        <taxon>Glomeromycetes</taxon>
        <taxon>Glomerales</taxon>
        <taxon>Glomeraceae</taxon>
        <taxon>Rhizophagus</taxon>
    </lineage>
</organism>
<evidence type="ECO:0000313" key="1">
    <source>
        <dbReference type="EMBL" id="PKY63491.1"/>
    </source>
</evidence>
<dbReference type="Proteomes" id="UP000234323">
    <property type="component" value="Unassembled WGS sequence"/>
</dbReference>
<dbReference type="EMBL" id="LLXI01010545">
    <property type="protein sequence ID" value="PKY63491.1"/>
    <property type="molecule type" value="Genomic_DNA"/>
</dbReference>
<evidence type="ECO:0000313" key="2">
    <source>
        <dbReference type="Proteomes" id="UP000234323"/>
    </source>
</evidence>
<proteinExistence type="predicted"/>
<gene>
    <name evidence="1" type="ORF">RhiirA4_492620</name>
</gene>
<comment type="caution">
    <text evidence="1">The sequence shown here is derived from an EMBL/GenBank/DDBJ whole genome shotgun (WGS) entry which is preliminary data.</text>
</comment>
<protein>
    <submittedName>
        <fullName evidence="1">Uncharacterized protein</fullName>
    </submittedName>
</protein>
<dbReference type="AlphaFoldDB" id="A0A2I1HX78"/>
<keyword evidence="2" id="KW-1185">Reference proteome</keyword>
<reference evidence="1 2" key="1">
    <citation type="submission" date="2015-10" db="EMBL/GenBank/DDBJ databases">
        <title>Genome analyses suggest a sexual origin of heterokaryosis in a supposedly ancient asexual fungus.</title>
        <authorList>
            <person name="Ropars J."/>
            <person name="Sedzielewska K."/>
            <person name="Noel J."/>
            <person name="Charron P."/>
            <person name="Farinelli L."/>
            <person name="Marton T."/>
            <person name="Kruger M."/>
            <person name="Pelin A."/>
            <person name="Brachmann A."/>
            <person name="Corradi N."/>
        </authorList>
    </citation>
    <scope>NUCLEOTIDE SEQUENCE [LARGE SCALE GENOMIC DNA]</scope>
    <source>
        <strain evidence="1 2">A4</strain>
    </source>
</reference>
<sequence>MKQRQRCRTSYDFHSASPAQKESFALTISAMLPDVSLLPRAIPLNQLWHQFKSSLLSASRSCFPRINISLTSPKDIPHELQPYTRLANSLSHFMMTLGKKANISQLQHAWSSWTKFSYYQIYLSMSFGLNSKNPYGN</sequence>
<name>A0A2I1HX78_9GLOM</name>